<evidence type="ECO:0000313" key="7">
    <source>
        <dbReference type="Proteomes" id="UP000604046"/>
    </source>
</evidence>
<evidence type="ECO:0000313" key="6">
    <source>
        <dbReference type="EMBL" id="CAE7255767.1"/>
    </source>
</evidence>
<keyword evidence="7" id="KW-1185">Reference proteome</keyword>
<dbReference type="AlphaFoldDB" id="A0A812M0I1"/>
<organism evidence="6 7">
    <name type="scientific">Symbiodinium natans</name>
    <dbReference type="NCBI Taxonomy" id="878477"/>
    <lineage>
        <taxon>Eukaryota</taxon>
        <taxon>Sar</taxon>
        <taxon>Alveolata</taxon>
        <taxon>Dinophyceae</taxon>
        <taxon>Suessiales</taxon>
        <taxon>Symbiodiniaceae</taxon>
        <taxon>Symbiodinium</taxon>
    </lineage>
</organism>
<dbReference type="Proteomes" id="UP000604046">
    <property type="component" value="Unassembled WGS sequence"/>
</dbReference>
<dbReference type="GO" id="GO:0016020">
    <property type="term" value="C:membrane"/>
    <property type="evidence" value="ECO:0007669"/>
    <property type="project" value="UniProtKB-SubCell"/>
</dbReference>
<dbReference type="GO" id="GO:0016765">
    <property type="term" value="F:transferase activity, transferring alkyl or aryl (other than methyl) groups"/>
    <property type="evidence" value="ECO:0007669"/>
    <property type="project" value="InterPro"/>
</dbReference>
<dbReference type="EMBL" id="CAJNDS010001335">
    <property type="protein sequence ID" value="CAE7255767.1"/>
    <property type="molecule type" value="Genomic_DNA"/>
</dbReference>
<accession>A0A812M0I1</accession>
<keyword evidence="2 5" id="KW-0812">Transmembrane</keyword>
<name>A0A812M0I1_9DINO</name>
<keyword evidence="3 5" id="KW-1133">Transmembrane helix</keyword>
<dbReference type="InterPro" id="IPR000537">
    <property type="entry name" value="UbiA_prenyltransferase"/>
</dbReference>
<evidence type="ECO:0000256" key="3">
    <source>
        <dbReference type="ARBA" id="ARBA00022989"/>
    </source>
</evidence>
<evidence type="ECO:0000256" key="2">
    <source>
        <dbReference type="ARBA" id="ARBA00022692"/>
    </source>
</evidence>
<dbReference type="OrthoDB" id="447739at2759"/>
<evidence type="ECO:0000256" key="5">
    <source>
        <dbReference type="SAM" id="Phobius"/>
    </source>
</evidence>
<keyword evidence="4 5" id="KW-0472">Membrane</keyword>
<sequence length="139" mass="15202">MYFDCGAGFTGHGLPEPAVALLLLIFSVALTVEQLQDIRDVDEDLEAQVVTLPTGLGARRARRLLVTFQVVGMAAHLLVMWLARLPLRPHFLGVHAACSLCALAFTQRTPRTLFQVVLEPLYALPLFMTLFVAAAGRAM</sequence>
<proteinExistence type="predicted"/>
<evidence type="ECO:0000256" key="4">
    <source>
        <dbReference type="ARBA" id="ARBA00023136"/>
    </source>
</evidence>
<comment type="subcellular location">
    <subcellularLocation>
        <location evidence="1">Membrane</location>
        <topology evidence="1">Multi-pass membrane protein</topology>
    </subcellularLocation>
</comment>
<feature type="transmembrane region" description="Helical" evidence="5">
    <location>
        <begin position="18"/>
        <end position="35"/>
    </location>
</feature>
<comment type="caution">
    <text evidence="6">The sequence shown here is derived from an EMBL/GenBank/DDBJ whole genome shotgun (WGS) entry which is preliminary data.</text>
</comment>
<evidence type="ECO:0000256" key="1">
    <source>
        <dbReference type="ARBA" id="ARBA00004141"/>
    </source>
</evidence>
<reference evidence="6" key="1">
    <citation type="submission" date="2021-02" db="EMBL/GenBank/DDBJ databases">
        <authorList>
            <person name="Dougan E. K."/>
            <person name="Rhodes N."/>
            <person name="Thang M."/>
            <person name="Chan C."/>
        </authorList>
    </citation>
    <scope>NUCLEOTIDE SEQUENCE</scope>
</reference>
<feature type="transmembrane region" description="Helical" evidence="5">
    <location>
        <begin position="113"/>
        <end position="136"/>
    </location>
</feature>
<protein>
    <submittedName>
        <fullName evidence="6">Uncharacterized protein</fullName>
    </submittedName>
</protein>
<feature type="transmembrane region" description="Helical" evidence="5">
    <location>
        <begin position="64"/>
        <end position="83"/>
    </location>
</feature>
<dbReference type="Pfam" id="PF01040">
    <property type="entry name" value="UbiA"/>
    <property type="match status" value="1"/>
</dbReference>
<gene>
    <name evidence="6" type="ORF">SNAT2548_LOCUS13050</name>
</gene>